<dbReference type="EMBL" id="FNRJ01000009">
    <property type="protein sequence ID" value="SEA89561.1"/>
    <property type="molecule type" value="Genomic_DNA"/>
</dbReference>
<keyword evidence="12 18" id="KW-0548">Nucleotidyltransferase</keyword>
<proteinExistence type="inferred from homology"/>
<comment type="similarity">
    <text evidence="5 18">Belongs to the CDS family.</text>
</comment>
<evidence type="ECO:0000256" key="15">
    <source>
        <dbReference type="ARBA" id="ARBA00023136"/>
    </source>
</evidence>
<evidence type="ECO:0000256" key="5">
    <source>
        <dbReference type="ARBA" id="ARBA00010185"/>
    </source>
</evidence>
<dbReference type="EC" id="2.7.7.41" evidence="6 18"/>
<feature type="transmembrane region" description="Helical" evidence="19">
    <location>
        <begin position="51"/>
        <end position="71"/>
    </location>
</feature>
<reference evidence="21" key="1">
    <citation type="submission" date="2016-10" db="EMBL/GenBank/DDBJ databases">
        <authorList>
            <person name="Varghese N."/>
            <person name="Submissions S."/>
        </authorList>
    </citation>
    <scope>NUCLEOTIDE SEQUENCE [LARGE SCALE GENOMIC DNA]</scope>
    <source>
        <strain evidence="21">DSM 11526</strain>
    </source>
</reference>
<dbReference type="RefSeq" id="WP_091826880.1">
    <property type="nucleotide sequence ID" value="NZ_FNRJ01000009.1"/>
</dbReference>
<dbReference type="GO" id="GO:0004605">
    <property type="term" value="F:phosphatidate cytidylyltransferase activity"/>
    <property type="evidence" value="ECO:0007669"/>
    <property type="project" value="UniProtKB-EC"/>
</dbReference>
<dbReference type="PANTHER" id="PTHR46382">
    <property type="entry name" value="PHOSPHATIDATE CYTIDYLYLTRANSFERASE"/>
    <property type="match status" value="1"/>
</dbReference>
<comment type="pathway">
    <text evidence="4">Lipid metabolism.</text>
</comment>
<gene>
    <name evidence="20" type="ORF">SAMN02745729_109120</name>
</gene>
<keyword evidence="17" id="KW-1208">Phospholipid metabolism</keyword>
<feature type="transmembrane region" description="Helical" evidence="19">
    <location>
        <begin position="135"/>
        <end position="153"/>
    </location>
</feature>
<keyword evidence="16" id="KW-0594">Phospholipid biosynthesis</keyword>
<sequence>MLKQRVLTALVLAPLALAAVFLLPQAAFEIVLAVVFLYGSWEWGNLCRLSLFSRFVYLALHAVVLTVVAFVPGSQSVAIVLALLFWSVALLLVKGYPATAGYSRVPFRLMMGLLVLVPAWYAVSALRAGENGLTLLLMLLVLVWGADIGAYVAGKTWGRRKLLPAVSPGKTLEGAAGGLVACVLTGFGFAVWLELSLIASVTLMLLSLLTGMVSVLGDLLESMLKRERGIKDSGQLLPGHGGVLDRIDSLTAAAPVFFAGLYFVTGV</sequence>
<feature type="transmembrane region" description="Helical" evidence="19">
    <location>
        <begin position="174"/>
        <end position="192"/>
    </location>
</feature>
<dbReference type="STRING" id="1122198.SAMN02745729_109120"/>
<evidence type="ECO:0000256" key="13">
    <source>
        <dbReference type="ARBA" id="ARBA00022989"/>
    </source>
</evidence>
<evidence type="ECO:0000256" key="11">
    <source>
        <dbReference type="ARBA" id="ARBA00022692"/>
    </source>
</evidence>
<evidence type="ECO:0000256" key="4">
    <source>
        <dbReference type="ARBA" id="ARBA00005189"/>
    </source>
</evidence>
<name>A0A1H4EX40_9GAMM</name>
<evidence type="ECO:0000256" key="9">
    <source>
        <dbReference type="ARBA" id="ARBA00022516"/>
    </source>
</evidence>
<evidence type="ECO:0000256" key="1">
    <source>
        <dbReference type="ARBA" id="ARBA00001698"/>
    </source>
</evidence>
<dbReference type="OrthoDB" id="9799199at2"/>
<keyword evidence="14" id="KW-0443">Lipid metabolism</keyword>
<keyword evidence="9" id="KW-0444">Lipid biosynthesis</keyword>
<dbReference type="InterPro" id="IPR000374">
    <property type="entry name" value="PC_trans"/>
</dbReference>
<comment type="pathway">
    <text evidence="3 18">Phospholipid metabolism; CDP-diacylglycerol biosynthesis; CDP-diacylglycerol from sn-glycerol 3-phosphate: step 3/3.</text>
</comment>
<evidence type="ECO:0000256" key="14">
    <source>
        <dbReference type="ARBA" id="ARBA00023098"/>
    </source>
</evidence>
<evidence type="ECO:0000256" key="10">
    <source>
        <dbReference type="ARBA" id="ARBA00022679"/>
    </source>
</evidence>
<keyword evidence="15 19" id="KW-0472">Membrane</keyword>
<protein>
    <recommendedName>
        <fullName evidence="7 18">Phosphatidate cytidylyltransferase</fullName>
        <ecNumber evidence="6 18">2.7.7.41</ecNumber>
    </recommendedName>
</protein>
<dbReference type="PROSITE" id="PS01315">
    <property type="entry name" value="CDS"/>
    <property type="match status" value="1"/>
</dbReference>
<dbReference type="UniPathway" id="UPA00557">
    <property type="reaction ID" value="UER00614"/>
</dbReference>
<evidence type="ECO:0000256" key="18">
    <source>
        <dbReference type="RuleBase" id="RU003938"/>
    </source>
</evidence>
<evidence type="ECO:0000256" key="7">
    <source>
        <dbReference type="ARBA" id="ARBA00019373"/>
    </source>
</evidence>
<evidence type="ECO:0000256" key="6">
    <source>
        <dbReference type="ARBA" id="ARBA00012487"/>
    </source>
</evidence>
<feature type="transmembrane region" description="Helical" evidence="19">
    <location>
        <begin position="77"/>
        <end position="93"/>
    </location>
</feature>
<comment type="catalytic activity">
    <reaction evidence="1 18">
        <text>a 1,2-diacyl-sn-glycero-3-phosphate + CTP + H(+) = a CDP-1,2-diacyl-sn-glycerol + diphosphate</text>
        <dbReference type="Rhea" id="RHEA:16229"/>
        <dbReference type="ChEBI" id="CHEBI:15378"/>
        <dbReference type="ChEBI" id="CHEBI:33019"/>
        <dbReference type="ChEBI" id="CHEBI:37563"/>
        <dbReference type="ChEBI" id="CHEBI:58332"/>
        <dbReference type="ChEBI" id="CHEBI:58608"/>
        <dbReference type="EC" id="2.7.7.41"/>
    </reaction>
</comment>
<dbReference type="Proteomes" id="UP000242469">
    <property type="component" value="Unassembled WGS sequence"/>
</dbReference>
<dbReference type="Pfam" id="PF01148">
    <property type="entry name" value="CTP_transf_1"/>
    <property type="match status" value="1"/>
</dbReference>
<evidence type="ECO:0000256" key="16">
    <source>
        <dbReference type="ARBA" id="ARBA00023209"/>
    </source>
</evidence>
<keyword evidence="8" id="KW-1003">Cell membrane</keyword>
<evidence type="ECO:0000256" key="2">
    <source>
        <dbReference type="ARBA" id="ARBA00004651"/>
    </source>
</evidence>
<evidence type="ECO:0000256" key="8">
    <source>
        <dbReference type="ARBA" id="ARBA00022475"/>
    </source>
</evidence>
<accession>A0A1H4EX40</accession>
<evidence type="ECO:0000256" key="12">
    <source>
        <dbReference type="ARBA" id="ARBA00022695"/>
    </source>
</evidence>
<evidence type="ECO:0000256" key="3">
    <source>
        <dbReference type="ARBA" id="ARBA00005119"/>
    </source>
</evidence>
<dbReference type="GO" id="GO:0016024">
    <property type="term" value="P:CDP-diacylglycerol biosynthetic process"/>
    <property type="evidence" value="ECO:0007669"/>
    <property type="project" value="UniProtKB-UniPathway"/>
</dbReference>
<dbReference type="GO" id="GO:0005886">
    <property type="term" value="C:plasma membrane"/>
    <property type="evidence" value="ECO:0007669"/>
    <property type="project" value="UniProtKB-SubCell"/>
</dbReference>
<comment type="subcellular location">
    <subcellularLocation>
        <location evidence="2">Cell membrane</location>
        <topology evidence="2">Multi-pass membrane protein</topology>
    </subcellularLocation>
</comment>
<feature type="transmembrane region" description="Helical" evidence="19">
    <location>
        <begin position="105"/>
        <end position="123"/>
    </location>
</feature>
<feature type="transmembrane region" description="Helical" evidence="19">
    <location>
        <begin position="198"/>
        <end position="220"/>
    </location>
</feature>
<evidence type="ECO:0000313" key="21">
    <source>
        <dbReference type="Proteomes" id="UP000242469"/>
    </source>
</evidence>
<keyword evidence="10 18" id="KW-0808">Transferase</keyword>
<keyword evidence="21" id="KW-1185">Reference proteome</keyword>
<evidence type="ECO:0000313" key="20">
    <source>
        <dbReference type="EMBL" id="SEA89561.1"/>
    </source>
</evidence>
<dbReference type="AlphaFoldDB" id="A0A1H4EX40"/>
<organism evidence="20 21">
    <name type="scientific">Marinobacterium iners DSM 11526</name>
    <dbReference type="NCBI Taxonomy" id="1122198"/>
    <lineage>
        <taxon>Bacteria</taxon>
        <taxon>Pseudomonadati</taxon>
        <taxon>Pseudomonadota</taxon>
        <taxon>Gammaproteobacteria</taxon>
        <taxon>Oceanospirillales</taxon>
        <taxon>Oceanospirillaceae</taxon>
        <taxon>Marinobacterium</taxon>
    </lineage>
</organism>
<dbReference type="PANTHER" id="PTHR46382:SF1">
    <property type="entry name" value="PHOSPHATIDATE CYTIDYLYLTRANSFERASE"/>
    <property type="match status" value="1"/>
</dbReference>
<keyword evidence="11 18" id="KW-0812">Transmembrane</keyword>
<keyword evidence="13 19" id="KW-1133">Transmembrane helix</keyword>
<evidence type="ECO:0000256" key="17">
    <source>
        <dbReference type="ARBA" id="ARBA00023264"/>
    </source>
</evidence>
<evidence type="ECO:0000256" key="19">
    <source>
        <dbReference type="SAM" id="Phobius"/>
    </source>
</evidence>